<evidence type="ECO:0000313" key="2">
    <source>
        <dbReference type="Proteomes" id="UP001161916"/>
    </source>
</evidence>
<comment type="caution">
    <text evidence="1">The sequence shown here is derived from an EMBL/GenBank/DDBJ whole genome shotgun (WGS) entry which is preliminary data.</text>
</comment>
<dbReference type="AlphaFoldDB" id="A0AA43T5S9"/>
<organism evidence="1 2">
    <name type="scientific">Bifidobacterium catenulatum subsp. kashiwanohense</name>
    <dbReference type="NCBI Taxonomy" id="630129"/>
    <lineage>
        <taxon>Bacteria</taxon>
        <taxon>Bacillati</taxon>
        <taxon>Actinomycetota</taxon>
        <taxon>Actinomycetes</taxon>
        <taxon>Bifidobacteriales</taxon>
        <taxon>Bifidobacteriaceae</taxon>
        <taxon>Bifidobacterium</taxon>
    </lineage>
</organism>
<accession>A0AA43T5S9</accession>
<dbReference type="EMBL" id="JAOPMH010000007">
    <property type="protein sequence ID" value="MDH7890391.1"/>
    <property type="molecule type" value="Genomic_DNA"/>
</dbReference>
<gene>
    <name evidence="1" type="ORF">OB951_07280</name>
</gene>
<sequence length="43" mass="5056">MRTDVLWEPDKTDEHDRLLSRFEDDIIGLRARTVSPCEMAIHS</sequence>
<proteinExistence type="predicted"/>
<protein>
    <submittedName>
        <fullName evidence="1">Uncharacterized protein</fullName>
    </submittedName>
</protein>
<dbReference type="Proteomes" id="UP001161916">
    <property type="component" value="Unassembled WGS sequence"/>
</dbReference>
<name>A0AA43T5S9_9BIFI</name>
<evidence type="ECO:0000313" key="1">
    <source>
        <dbReference type="EMBL" id="MDH7890391.1"/>
    </source>
</evidence>
<reference evidence="1" key="2">
    <citation type="journal article" date="2023" name="Gut Microbes">
        <title>Characterization of Bifidobacterium kashiwanohense that utilizes both milk- and plant-derived oligosaccharides.</title>
        <authorList>
            <person name="Orihara K."/>
            <person name="Yahagi K."/>
            <person name="Saito Y."/>
            <person name="Watanabe Y."/>
            <person name="Sasai T."/>
            <person name="Hara T."/>
            <person name="Tsukuda N."/>
            <person name="Oki K."/>
            <person name="Fujimoto J."/>
            <person name="Matsuki T."/>
        </authorList>
    </citation>
    <scope>NUCLEOTIDE SEQUENCE</scope>
    <source>
        <strain evidence="1">YIT 13062</strain>
    </source>
</reference>
<reference evidence="1" key="1">
    <citation type="submission" date="2022-09" db="EMBL/GenBank/DDBJ databases">
        <authorList>
            <person name="Orihara K."/>
        </authorList>
    </citation>
    <scope>NUCLEOTIDE SEQUENCE</scope>
    <source>
        <strain evidence="1">YIT 13062</strain>
    </source>
</reference>